<evidence type="ECO:0000313" key="7">
    <source>
        <dbReference type="Proteomes" id="UP000294683"/>
    </source>
</evidence>
<evidence type="ECO:0000259" key="5">
    <source>
        <dbReference type="Pfam" id="PF03389"/>
    </source>
</evidence>
<evidence type="ECO:0000256" key="1">
    <source>
        <dbReference type="ARBA" id="ARBA00010873"/>
    </source>
</evidence>
<dbReference type="RefSeq" id="WP_208107158.1">
    <property type="nucleotide sequence ID" value="NZ_SNXJ01000019.1"/>
</dbReference>
<feature type="non-terminal residue" evidence="6">
    <location>
        <position position="1"/>
    </location>
</feature>
<dbReference type="Proteomes" id="UP000294683">
    <property type="component" value="Unassembled WGS sequence"/>
</dbReference>
<keyword evidence="3" id="KW-0175">Coiled coil</keyword>
<organism evidence="6 7">
    <name type="scientific">Avibacterium gallinarum</name>
    <name type="common">Pasteurella gallinarum</name>
    <dbReference type="NCBI Taxonomy" id="755"/>
    <lineage>
        <taxon>Bacteria</taxon>
        <taxon>Pseudomonadati</taxon>
        <taxon>Pseudomonadota</taxon>
        <taxon>Gammaproteobacteria</taxon>
        <taxon>Pasteurellales</taxon>
        <taxon>Pasteurellaceae</taxon>
        <taxon>Avibacterium</taxon>
    </lineage>
</organism>
<feature type="region of interest" description="Disordered" evidence="4">
    <location>
        <begin position="306"/>
        <end position="329"/>
    </location>
</feature>
<evidence type="ECO:0000256" key="2">
    <source>
        <dbReference type="ARBA" id="ARBA00022971"/>
    </source>
</evidence>
<accession>A0ABY2EEN6</accession>
<keyword evidence="7" id="KW-1185">Reference proteome</keyword>
<feature type="compositionally biased region" description="Basic residues" evidence="4">
    <location>
        <begin position="493"/>
        <end position="502"/>
    </location>
</feature>
<protein>
    <submittedName>
        <fullName evidence="6">MobA/MobL family protein</fullName>
    </submittedName>
</protein>
<evidence type="ECO:0000256" key="4">
    <source>
        <dbReference type="SAM" id="MobiDB-lite"/>
    </source>
</evidence>
<dbReference type="InterPro" id="IPR005053">
    <property type="entry name" value="MobA_MobL"/>
</dbReference>
<dbReference type="EMBL" id="SNXJ01000019">
    <property type="protein sequence ID" value="TDP26996.1"/>
    <property type="molecule type" value="Genomic_DNA"/>
</dbReference>
<reference evidence="6 7" key="1">
    <citation type="submission" date="2019-03" db="EMBL/GenBank/DDBJ databases">
        <title>Genomic Encyclopedia of Type Strains, Phase IV (KMG-IV): sequencing the most valuable type-strain genomes for metagenomic binning, comparative biology and taxonomic classification.</title>
        <authorList>
            <person name="Goeker M."/>
        </authorList>
    </citation>
    <scope>NUCLEOTIDE SEQUENCE [LARGE SCALE GENOMIC DNA]</scope>
    <source>
        <strain evidence="6 7">DSM 17481</strain>
    </source>
</reference>
<sequence>FISNAHFLVSLLKQKKLPFASVPLYRFHKAQTLMAIYHLNVRRVSKAKGQSAKAKSNYINRDDKYSSRFDDLQFSQSGNMPNFAQTNPNLFWEYADIYERSNARVCTEIEFALPRELNLEQQQILVNEFIKQTIDNDKHKLPYSFAIHNDPENNNPHCHLIFSERHQDGIDRTPEQFFKRANSKALALGGAMKSKHANAREFVQDIRTTWRKLANQHLEKHGIDSRIDERTLKAQGIERDPTTHIHWREFKNLDKMQRQSDEISQEIYQIGQEIAQEKRYNDLREQGKGIFSAKFEILSKNALNRTQSNFQEKDKRSQGEENKSSKNRIQELSQTDFEQYLIKHWLKPIRTLEVELEKLDKIQREFNGYNKELSQLQSEYDTLNSKNNGFLGLWQSKEQKQRIREIENEYSRTERAKIAKSKEYNELNERIEQFRKATLEPMQKQIDKMLKENPELKMRNVNQLTRMEFSGVLKWHREQQKRDLEHKQEQKQKALKRKGLSL</sequence>
<feature type="domain" description="MobA/MobL protein" evidence="5">
    <location>
        <begin position="55"/>
        <end position="245"/>
    </location>
</feature>
<evidence type="ECO:0000313" key="6">
    <source>
        <dbReference type="EMBL" id="TDP26996.1"/>
    </source>
</evidence>
<dbReference type="Gene3D" id="3.30.930.30">
    <property type="match status" value="1"/>
</dbReference>
<name>A0ABY2EEN6_AVIGA</name>
<comment type="similarity">
    <text evidence="1">Belongs to the MobA/MobL family.</text>
</comment>
<feature type="compositionally biased region" description="Basic and acidic residues" evidence="4">
    <location>
        <begin position="311"/>
        <end position="324"/>
    </location>
</feature>
<comment type="caution">
    <text evidence="6">The sequence shown here is derived from an EMBL/GenBank/DDBJ whole genome shotgun (WGS) entry which is preliminary data.</text>
</comment>
<feature type="region of interest" description="Disordered" evidence="4">
    <location>
        <begin position="480"/>
        <end position="502"/>
    </location>
</feature>
<feature type="compositionally biased region" description="Basic and acidic residues" evidence="4">
    <location>
        <begin position="480"/>
        <end position="492"/>
    </location>
</feature>
<gene>
    <name evidence="6" type="ORF">EV689_1193</name>
</gene>
<dbReference type="Pfam" id="PF03389">
    <property type="entry name" value="MobA_MobL"/>
    <property type="match status" value="1"/>
</dbReference>
<feature type="coiled-coil region" evidence="3">
    <location>
        <begin position="352"/>
        <end position="437"/>
    </location>
</feature>
<proteinExistence type="inferred from homology"/>
<evidence type="ECO:0000256" key="3">
    <source>
        <dbReference type="SAM" id="Coils"/>
    </source>
</evidence>
<keyword evidence="2" id="KW-0184">Conjugation</keyword>